<reference evidence="2 3" key="1">
    <citation type="submission" date="2018-01" db="EMBL/GenBank/DDBJ databases">
        <authorList>
            <person name="Gaut B.S."/>
            <person name="Morton B.R."/>
            <person name="Clegg M.T."/>
            <person name="Duvall M.R."/>
        </authorList>
    </citation>
    <scope>NUCLEOTIDE SEQUENCE [LARGE SCALE GENOMIC DNA]</scope>
    <source>
        <strain evidence="2">GP69</strain>
    </source>
</reference>
<dbReference type="InterPro" id="IPR038461">
    <property type="entry name" value="Schlafen_AlbA_2_dom_sf"/>
</dbReference>
<feature type="domain" description="Schlafen AlbA-2" evidence="1">
    <location>
        <begin position="19"/>
        <end position="150"/>
    </location>
</feature>
<gene>
    <name evidence="2" type="ORF">AMURIS_05228</name>
</gene>
<dbReference type="EMBL" id="OFSM01000052">
    <property type="protein sequence ID" value="SOY32463.1"/>
    <property type="molecule type" value="Genomic_DNA"/>
</dbReference>
<accession>A0A2K4ZPP1</accession>
<evidence type="ECO:0000313" key="2">
    <source>
        <dbReference type="EMBL" id="SOY32463.1"/>
    </source>
</evidence>
<dbReference type="InterPro" id="IPR007421">
    <property type="entry name" value="Schlafen_AlbA_2_dom"/>
</dbReference>
<name>A0A2K4ZPP1_9FIRM</name>
<protein>
    <submittedName>
        <fullName evidence="2">Divergent AAA domain protein</fullName>
    </submittedName>
</protein>
<evidence type="ECO:0000313" key="3">
    <source>
        <dbReference type="Proteomes" id="UP000236311"/>
    </source>
</evidence>
<keyword evidence="3" id="KW-1185">Reference proteome</keyword>
<dbReference type="Gene3D" id="3.30.950.30">
    <property type="entry name" value="Schlafen, AAA domain"/>
    <property type="match status" value="1"/>
</dbReference>
<dbReference type="AlphaFoldDB" id="A0A2K4ZPP1"/>
<dbReference type="PANTHER" id="PTHR30595:SF6">
    <property type="entry name" value="SCHLAFEN ALBA-2 DOMAIN-CONTAINING PROTEIN"/>
    <property type="match status" value="1"/>
</dbReference>
<organism evidence="2 3">
    <name type="scientific">Acetatifactor muris</name>
    <dbReference type="NCBI Taxonomy" id="879566"/>
    <lineage>
        <taxon>Bacteria</taxon>
        <taxon>Bacillati</taxon>
        <taxon>Bacillota</taxon>
        <taxon>Clostridia</taxon>
        <taxon>Lachnospirales</taxon>
        <taxon>Lachnospiraceae</taxon>
        <taxon>Acetatifactor</taxon>
    </lineage>
</organism>
<evidence type="ECO:0000259" key="1">
    <source>
        <dbReference type="Pfam" id="PF04326"/>
    </source>
</evidence>
<dbReference type="PANTHER" id="PTHR30595">
    <property type="entry name" value="GLPR-RELATED TRANSCRIPTIONAL REPRESSOR"/>
    <property type="match status" value="1"/>
</dbReference>
<sequence length="440" mass="52079">MEYVDLKNEILELIERRAEGKYWDFKQQWHSNNADLLHDIICMANSPANRDCYIIIGVEDKTYNILGVNDENRKNQQKIIDLLRQKPSWAGGYVPEVYVKTITIEGKEIDVVIVKQSDNTPFYLLEDYEKDKKKISKGVIYTRKGDTNTPKTQTADLYDTELLWKRRFGLLYNPSQRAKFYLKDLDNWESVEGETDKSGRKDSFVFYRPDPDYTVYFVYEDETDEGLPYAKDVNDSAVGTQSYYLFAFCNVSYHTGYSSRRKVVLYYKEVPLFSSVIESIDDGRIRVVPPELSVIDPHYIEDSFQYLMFEFVFRHWCFNYSTEAKEMFLRVIPVYKNDEEHEEFREYTKNNGMPPYFPGRKGKVMQGKALERIHNTKIYIYEGYDDPSTREPIAQSVKNTPELVINFANPENKYFQLITEELRKGKMLVDWLEDWRNNKK</sequence>
<dbReference type="Pfam" id="PF04326">
    <property type="entry name" value="SLFN_AlbA_2"/>
    <property type="match status" value="1"/>
</dbReference>
<dbReference type="Proteomes" id="UP000236311">
    <property type="component" value="Unassembled WGS sequence"/>
</dbReference>
<dbReference type="OrthoDB" id="869451at2"/>
<proteinExistence type="predicted"/>
<dbReference type="RefSeq" id="WP_103242408.1">
    <property type="nucleotide sequence ID" value="NZ_JANJZD010000057.1"/>
</dbReference>